<dbReference type="Pfam" id="PF13420">
    <property type="entry name" value="Acetyltransf_4"/>
    <property type="match status" value="1"/>
</dbReference>
<proteinExistence type="predicted"/>
<dbReference type="InterPro" id="IPR016181">
    <property type="entry name" value="Acyl_CoA_acyltransferase"/>
</dbReference>
<dbReference type="CDD" id="cd04301">
    <property type="entry name" value="NAT_SF"/>
    <property type="match status" value="1"/>
</dbReference>
<organism evidence="4 5">
    <name type="scientific">Methanosarcina baikalica</name>
    <dbReference type="NCBI Taxonomy" id="3073890"/>
    <lineage>
        <taxon>Archaea</taxon>
        <taxon>Methanobacteriati</taxon>
        <taxon>Methanobacteriota</taxon>
        <taxon>Stenosarchaea group</taxon>
        <taxon>Methanomicrobia</taxon>
        <taxon>Methanosarcinales</taxon>
        <taxon>Methanosarcinaceae</taxon>
        <taxon>Methanosarcina</taxon>
    </lineage>
</organism>
<name>A0ABU2D233_9EURY</name>
<evidence type="ECO:0000256" key="1">
    <source>
        <dbReference type="ARBA" id="ARBA00022679"/>
    </source>
</evidence>
<gene>
    <name evidence="4" type="ORF">RG963_09740</name>
</gene>
<dbReference type="Gene3D" id="3.40.630.30">
    <property type="match status" value="1"/>
</dbReference>
<sequence length="184" mass="21357">MQERDEFKTFVIREATSKDVQEMLEIFNYYVENSFAAYLETPVGPDFFQNLHNKGGQNKNEHFPFYVIEGKNKVLGIGTLRPYFPFHNFLHTGVLSYFILPEYTRKGLGAKLLNTLCQEAQKKNMRSLLANVSSKNESSLNFHLKHGFEECGRFKAVGTKFGAYFDVVWFQKFLEESPKKIQSD</sequence>
<dbReference type="PANTHER" id="PTHR43072">
    <property type="entry name" value="N-ACETYLTRANSFERASE"/>
    <property type="match status" value="1"/>
</dbReference>
<dbReference type="PROSITE" id="PS51186">
    <property type="entry name" value="GNAT"/>
    <property type="match status" value="1"/>
</dbReference>
<keyword evidence="1" id="KW-0808">Transferase</keyword>
<dbReference type="EMBL" id="JAVKPK010000035">
    <property type="protein sequence ID" value="MDR7666050.1"/>
    <property type="molecule type" value="Genomic_DNA"/>
</dbReference>
<dbReference type="Proteomes" id="UP001246244">
    <property type="component" value="Unassembled WGS sequence"/>
</dbReference>
<evidence type="ECO:0000313" key="4">
    <source>
        <dbReference type="EMBL" id="MDR7666050.1"/>
    </source>
</evidence>
<reference evidence="5" key="1">
    <citation type="submission" date="2023-07" db="EMBL/GenBank/DDBJ databases">
        <title>Whole-genome sequencing of a new Methanosarcina sp. Z-7115.</title>
        <authorList>
            <person name="Zhilina T.N."/>
            <person name="Merkel A.Y."/>
        </authorList>
    </citation>
    <scope>NUCLEOTIDE SEQUENCE [LARGE SCALE GENOMIC DNA]</scope>
    <source>
        <strain evidence="5">Z-7115</strain>
    </source>
</reference>
<evidence type="ECO:0000259" key="3">
    <source>
        <dbReference type="PROSITE" id="PS51186"/>
    </source>
</evidence>
<accession>A0ABU2D233</accession>
<dbReference type="InterPro" id="IPR000182">
    <property type="entry name" value="GNAT_dom"/>
</dbReference>
<comment type="caution">
    <text evidence="4">The sequence shown here is derived from an EMBL/GenBank/DDBJ whole genome shotgun (WGS) entry which is preliminary data.</text>
</comment>
<feature type="domain" description="N-acetyltransferase" evidence="3">
    <location>
        <begin position="10"/>
        <end position="175"/>
    </location>
</feature>
<dbReference type="SUPFAM" id="SSF55729">
    <property type="entry name" value="Acyl-CoA N-acyltransferases (Nat)"/>
    <property type="match status" value="1"/>
</dbReference>
<keyword evidence="2" id="KW-0012">Acyltransferase</keyword>
<protein>
    <submittedName>
        <fullName evidence="4">N-acetyltransferase family protein</fullName>
    </submittedName>
</protein>
<evidence type="ECO:0000313" key="5">
    <source>
        <dbReference type="Proteomes" id="UP001246244"/>
    </source>
</evidence>
<evidence type="ECO:0000256" key="2">
    <source>
        <dbReference type="ARBA" id="ARBA00023315"/>
    </source>
</evidence>
<dbReference type="PANTHER" id="PTHR43072:SF23">
    <property type="entry name" value="UPF0039 PROTEIN C11D3.02C"/>
    <property type="match status" value="1"/>
</dbReference>
<dbReference type="RefSeq" id="WP_310576074.1">
    <property type="nucleotide sequence ID" value="NZ_JAVKPK010000035.1"/>
</dbReference>
<keyword evidence="5" id="KW-1185">Reference proteome</keyword>